<keyword evidence="2" id="KW-1003">Cell membrane</keyword>
<evidence type="ECO:0000313" key="9">
    <source>
        <dbReference type="EMBL" id="VAV96708.1"/>
    </source>
</evidence>
<name>A0A3B0S8F6_9ZZZZ</name>
<keyword evidence="3 8" id="KW-0812">Transmembrane</keyword>
<comment type="subcellular location">
    <subcellularLocation>
        <location evidence="1">Cell membrane</location>
        <topology evidence="1">Multi-pass membrane protein</topology>
    </subcellularLocation>
</comment>
<dbReference type="HAMAP" id="MF_00454">
    <property type="entry name" value="FluC"/>
    <property type="match status" value="1"/>
</dbReference>
<dbReference type="NCBIfam" id="NF010791">
    <property type="entry name" value="PRK14195.1"/>
    <property type="match status" value="1"/>
</dbReference>
<evidence type="ECO:0000256" key="3">
    <source>
        <dbReference type="ARBA" id="ARBA00022692"/>
    </source>
</evidence>
<reference evidence="9" key="1">
    <citation type="submission" date="2018-06" db="EMBL/GenBank/DDBJ databases">
        <authorList>
            <person name="Zhirakovskaya E."/>
        </authorList>
    </citation>
    <scope>NUCLEOTIDE SEQUENCE</scope>
</reference>
<proteinExistence type="inferred from homology"/>
<dbReference type="PANTHER" id="PTHR28259:SF1">
    <property type="entry name" value="FLUORIDE EXPORT PROTEIN 1-RELATED"/>
    <property type="match status" value="1"/>
</dbReference>
<accession>A0A3B0S8F6</accession>
<evidence type="ECO:0000256" key="5">
    <source>
        <dbReference type="ARBA" id="ARBA00023136"/>
    </source>
</evidence>
<gene>
    <name evidence="9" type="ORF">MNBD_ALPHA02-2208</name>
</gene>
<protein>
    <submittedName>
        <fullName evidence="9">Fluoride ion transporter CrcB</fullName>
    </submittedName>
</protein>
<evidence type="ECO:0000256" key="4">
    <source>
        <dbReference type="ARBA" id="ARBA00022989"/>
    </source>
</evidence>
<keyword evidence="4 8" id="KW-1133">Transmembrane helix</keyword>
<dbReference type="PANTHER" id="PTHR28259">
    <property type="entry name" value="FLUORIDE EXPORT PROTEIN 1-RELATED"/>
    <property type="match status" value="1"/>
</dbReference>
<evidence type="ECO:0000256" key="7">
    <source>
        <dbReference type="ARBA" id="ARBA00035585"/>
    </source>
</evidence>
<dbReference type="Pfam" id="PF02537">
    <property type="entry name" value="CRCB"/>
    <property type="match status" value="1"/>
</dbReference>
<feature type="transmembrane region" description="Helical" evidence="8">
    <location>
        <begin position="69"/>
        <end position="91"/>
    </location>
</feature>
<evidence type="ECO:0000256" key="1">
    <source>
        <dbReference type="ARBA" id="ARBA00004651"/>
    </source>
</evidence>
<feature type="transmembrane region" description="Helical" evidence="8">
    <location>
        <begin position="97"/>
        <end position="121"/>
    </location>
</feature>
<evidence type="ECO:0000256" key="6">
    <source>
        <dbReference type="ARBA" id="ARBA00035120"/>
    </source>
</evidence>
<dbReference type="NCBIfam" id="TIGR00494">
    <property type="entry name" value="crcB"/>
    <property type="match status" value="1"/>
</dbReference>
<dbReference type="GO" id="GO:1903425">
    <property type="term" value="F:fluoride transmembrane transporter activity"/>
    <property type="evidence" value="ECO:0007669"/>
    <property type="project" value="TreeGrafter"/>
</dbReference>
<feature type="transmembrane region" description="Helical" evidence="8">
    <location>
        <begin position="39"/>
        <end position="57"/>
    </location>
</feature>
<evidence type="ECO:0000256" key="2">
    <source>
        <dbReference type="ARBA" id="ARBA00022475"/>
    </source>
</evidence>
<dbReference type="InterPro" id="IPR003691">
    <property type="entry name" value="FluC"/>
</dbReference>
<keyword evidence="5 8" id="KW-0472">Membrane</keyword>
<comment type="catalytic activity">
    <reaction evidence="7">
        <text>fluoride(in) = fluoride(out)</text>
        <dbReference type="Rhea" id="RHEA:76159"/>
        <dbReference type="ChEBI" id="CHEBI:17051"/>
    </reaction>
    <physiologicalReaction direction="left-to-right" evidence="7">
        <dbReference type="Rhea" id="RHEA:76160"/>
    </physiologicalReaction>
</comment>
<organism evidence="9">
    <name type="scientific">hydrothermal vent metagenome</name>
    <dbReference type="NCBI Taxonomy" id="652676"/>
    <lineage>
        <taxon>unclassified sequences</taxon>
        <taxon>metagenomes</taxon>
        <taxon>ecological metagenomes</taxon>
    </lineage>
</organism>
<comment type="similarity">
    <text evidence="6">Belongs to the fluoride channel Fluc/FEX (TC 1.A.43) family.</text>
</comment>
<evidence type="ECO:0000256" key="8">
    <source>
        <dbReference type="SAM" id="Phobius"/>
    </source>
</evidence>
<dbReference type="GO" id="GO:0005886">
    <property type="term" value="C:plasma membrane"/>
    <property type="evidence" value="ECO:0007669"/>
    <property type="project" value="UniProtKB-SubCell"/>
</dbReference>
<sequence length="132" mass="14114">MFKMILAVAMGGALGATGRFLVGKMMFKLMGPGFPWGTLTVNILGSFIIGVVVTILAARYSLSHHWQGFLVIGVLGGFTTFSAFSLEVGLMLERDEIVLAGTYAVSSLILGVAALFLGLYAGRYLAYYHPLT</sequence>
<dbReference type="EMBL" id="UOED01000109">
    <property type="protein sequence ID" value="VAV96708.1"/>
    <property type="molecule type" value="Genomic_DNA"/>
</dbReference>
<dbReference type="AlphaFoldDB" id="A0A3B0S8F6"/>